<evidence type="ECO:0000313" key="11">
    <source>
        <dbReference type="Proteomes" id="UP000224567"/>
    </source>
</evidence>
<dbReference type="PANTHER" id="PTHR31241">
    <property type="entry name" value="DEHYDRATION-RESPONSIVE ELEMENT-BINDING PROTEIN 2C"/>
    <property type="match status" value="1"/>
</dbReference>
<reference evidence="11" key="2">
    <citation type="journal article" date="2017" name="J. Anim. Genet.">
        <title>Multiple reference genome sequences of hot pepper reveal the massive evolution of plant disease resistance genes by retroduplication.</title>
        <authorList>
            <person name="Kim S."/>
            <person name="Park J."/>
            <person name="Yeom S.-I."/>
            <person name="Kim Y.-M."/>
            <person name="Seo E."/>
            <person name="Kim K.-T."/>
            <person name="Kim M.-S."/>
            <person name="Lee J.M."/>
            <person name="Cheong K."/>
            <person name="Shin H.-S."/>
            <person name="Kim S.-B."/>
            <person name="Han K."/>
            <person name="Lee J."/>
            <person name="Park M."/>
            <person name="Lee H.-A."/>
            <person name="Lee H.-Y."/>
            <person name="Lee Y."/>
            <person name="Oh S."/>
            <person name="Lee J.H."/>
            <person name="Choi E."/>
            <person name="Choi E."/>
            <person name="Lee S.E."/>
            <person name="Jeon J."/>
            <person name="Kim H."/>
            <person name="Choi G."/>
            <person name="Song H."/>
            <person name="Lee J."/>
            <person name="Lee S.-C."/>
            <person name="Kwon J.-K."/>
            <person name="Lee H.-Y."/>
            <person name="Koo N."/>
            <person name="Hong Y."/>
            <person name="Kim R.W."/>
            <person name="Kang W.-H."/>
            <person name="Huh J.H."/>
            <person name="Kang B.-C."/>
            <person name="Yang T.-J."/>
            <person name="Lee Y.-H."/>
            <person name="Bennetzen J.L."/>
            <person name="Choi D."/>
        </authorList>
    </citation>
    <scope>NUCLEOTIDE SEQUENCE [LARGE SCALE GENOMIC DNA]</scope>
    <source>
        <strain evidence="11">cv. PBC81</strain>
    </source>
</reference>
<evidence type="ECO:0000256" key="8">
    <source>
        <dbReference type="ARBA" id="ARBA00024343"/>
    </source>
</evidence>
<evidence type="ECO:0000256" key="5">
    <source>
        <dbReference type="ARBA" id="ARBA00023159"/>
    </source>
</evidence>
<dbReference type="PROSITE" id="PS51032">
    <property type="entry name" value="AP2_ERF"/>
    <property type="match status" value="1"/>
</dbReference>
<dbReference type="InterPro" id="IPR001471">
    <property type="entry name" value="AP2/ERF_dom"/>
</dbReference>
<dbReference type="EMBL" id="MLFT02000010">
    <property type="protein sequence ID" value="PHT35969.1"/>
    <property type="molecule type" value="Genomic_DNA"/>
</dbReference>
<feature type="domain" description="AP2/ERF" evidence="9">
    <location>
        <begin position="70"/>
        <end position="135"/>
    </location>
</feature>
<dbReference type="AlphaFoldDB" id="A0A2G2VSK6"/>
<keyword evidence="6" id="KW-0804">Transcription</keyword>
<evidence type="ECO:0000256" key="7">
    <source>
        <dbReference type="ARBA" id="ARBA00023242"/>
    </source>
</evidence>
<dbReference type="GO" id="GO:0005634">
    <property type="term" value="C:nucleus"/>
    <property type="evidence" value="ECO:0007669"/>
    <property type="project" value="UniProtKB-SubCell"/>
</dbReference>
<evidence type="ECO:0000256" key="6">
    <source>
        <dbReference type="ARBA" id="ARBA00023163"/>
    </source>
</evidence>
<proteinExistence type="inferred from homology"/>
<accession>A0A2G2VSK6</accession>
<evidence type="ECO:0000256" key="2">
    <source>
        <dbReference type="ARBA" id="ARBA00022821"/>
    </source>
</evidence>
<comment type="caution">
    <text evidence="10">The sequence shown here is derived from an EMBL/GenBank/DDBJ whole genome shotgun (WGS) entry which is preliminary data.</text>
</comment>
<dbReference type="GO" id="GO:0006952">
    <property type="term" value="P:defense response"/>
    <property type="evidence" value="ECO:0007669"/>
    <property type="project" value="UniProtKB-KW"/>
</dbReference>
<dbReference type="Gene3D" id="3.30.730.10">
    <property type="entry name" value="AP2/ERF domain"/>
    <property type="match status" value="1"/>
</dbReference>
<keyword evidence="7" id="KW-0539">Nucleus</keyword>
<evidence type="ECO:0000256" key="4">
    <source>
        <dbReference type="ARBA" id="ARBA00023125"/>
    </source>
</evidence>
<keyword evidence="11" id="KW-1185">Reference proteome</keyword>
<keyword evidence="3" id="KW-0805">Transcription regulation</keyword>
<dbReference type="OrthoDB" id="550883at2759"/>
<gene>
    <name evidence="10" type="ORF">CQW23_23669</name>
</gene>
<dbReference type="PANTHER" id="PTHR31241:SF57">
    <property type="entry name" value="AP2_ERF DOMAIN-CONTAINING PROTEIN"/>
    <property type="match status" value="1"/>
</dbReference>
<keyword evidence="4" id="KW-0238">DNA-binding</keyword>
<comment type="subcellular location">
    <subcellularLocation>
        <location evidence="1">Nucleus</location>
    </subcellularLocation>
</comment>
<comment type="similarity">
    <text evidence="8">Belongs to the AP2/ERF transcription factor family. ERF subfamily.</text>
</comment>
<dbReference type="PRINTS" id="PR00367">
    <property type="entry name" value="ETHRSPELEMNT"/>
</dbReference>
<sequence length="481" mass="54882">MYMSSHIQRKQKRRRNGSDSIEEILLRWKFFYQDVNCIDDQVNKNRRIRVKGSTKGCMRGKGGPENSGCTYRGVRQRTWGKWVAEIREPVYFSGEYKSTGKRLWLGTFSTASEAAIAYDEAAKVMYGSNAILNFSNYCDVSSKTSSLELSGKSSDDHGDLGVDETQNIEIESGLKTSDKLDVGVVVNTDLGNCANIDEISEIHQECCKGNQGSPTCCLTEEELEVIPEENSEIEVNDECNSGICSTSQNSCVKVETPIVEEMENDEFVHNKDLERLNFNDVLNSLLEDKTDVRPTLMFSKDVLRTDEICNSTDQIVRQEMDKYSYSMNISEEQPLDFRSSENRREDFSNHIEYMERCLMEDSSPMEATTISDAFCLTESYKEAYSFQSFLEESFELNYAETEKQFDCTYDQQINLQNSETRSQIRSDGIISNQADWKEQNLDVFGLDDFGAGNSWQPGDNIEHLSMFSFDFDISSFINDID</sequence>
<dbReference type="GO" id="GO:0000976">
    <property type="term" value="F:transcription cis-regulatory region binding"/>
    <property type="evidence" value="ECO:0007669"/>
    <property type="project" value="TreeGrafter"/>
</dbReference>
<organism evidence="10 11">
    <name type="scientific">Capsicum baccatum</name>
    <name type="common">Peruvian pepper</name>
    <dbReference type="NCBI Taxonomy" id="33114"/>
    <lineage>
        <taxon>Eukaryota</taxon>
        <taxon>Viridiplantae</taxon>
        <taxon>Streptophyta</taxon>
        <taxon>Embryophyta</taxon>
        <taxon>Tracheophyta</taxon>
        <taxon>Spermatophyta</taxon>
        <taxon>Magnoliopsida</taxon>
        <taxon>eudicotyledons</taxon>
        <taxon>Gunneridae</taxon>
        <taxon>Pentapetalae</taxon>
        <taxon>asterids</taxon>
        <taxon>lamiids</taxon>
        <taxon>Solanales</taxon>
        <taxon>Solanaceae</taxon>
        <taxon>Solanoideae</taxon>
        <taxon>Capsiceae</taxon>
        <taxon>Capsicum</taxon>
    </lineage>
</organism>
<dbReference type="GO" id="GO:0003700">
    <property type="term" value="F:DNA-binding transcription factor activity"/>
    <property type="evidence" value="ECO:0007669"/>
    <property type="project" value="InterPro"/>
</dbReference>
<dbReference type="Pfam" id="PF00847">
    <property type="entry name" value="AP2"/>
    <property type="match status" value="1"/>
</dbReference>
<dbReference type="InterPro" id="IPR016177">
    <property type="entry name" value="DNA-bd_dom_sf"/>
</dbReference>
<dbReference type="SMART" id="SM00380">
    <property type="entry name" value="AP2"/>
    <property type="match status" value="1"/>
</dbReference>
<dbReference type="InterPro" id="IPR036955">
    <property type="entry name" value="AP2/ERF_dom_sf"/>
</dbReference>
<evidence type="ECO:0000259" key="9">
    <source>
        <dbReference type="PROSITE" id="PS51032"/>
    </source>
</evidence>
<keyword evidence="2" id="KW-0611">Plant defense</keyword>
<dbReference type="STRING" id="33114.A0A2G2VSK6"/>
<dbReference type="SUPFAM" id="SSF54171">
    <property type="entry name" value="DNA-binding domain"/>
    <property type="match status" value="1"/>
</dbReference>
<dbReference type="FunFam" id="3.30.730.10:FF:000001">
    <property type="entry name" value="Ethylene-responsive transcription factor 2"/>
    <property type="match status" value="1"/>
</dbReference>
<reference evidence="10 11" key="1">
    <citation type="journal article" date="2017" name="Genome Biol.">
        <title>New reference genome sequences of hot pepper reveal the massive evolution of plant disease-resistance genes by retroduplication.</title>
        <authorList>
            <person name="Kim S."/>
            <person name="Park J."/>
            <person name="Yeom S.I."/>
            <person name="Kim Y.M."/>
            <person name="Seo E."/>
            <person name="Kim K.T."/>
            <person name="Kim M.S."/>
            <person name="Lee J.M."/>
            <person name="Cheong K."/>
            <person name="Shin H.S."/>
            <person name="Kim S.B."/>
            <person name="Han K."/>
            <person name="Lee J."/>
            <person name="Park M."/>
            <person name="Lee H.A."/>
            <person name="Lee H.Y."/>
            <person name="Lee Y."/>
            <person name="Oh S."/>
            <person name="Lee J.H."/>
            <person name="Choi E."/>
            <person name="Choi E."/>
            <person name="Lee S.E."/>
            <person name="Jeon J."/>
            <person name="Kim H."/>
            <person name="Choi G."/>
            <person name="Song H."/>
            <person name="Lee J."/>
            <person name="Lee S.C."/>
            <person name="Kwon J.K."/>
            <person name="Lee H.Y."/>
            <person name="Koo N."/>
            <person name="Hong Y."/>
            <person name="Kim R.W."/>
            <person name="Kang W.H."/>
            <person name="Huh J.H."/>
            <person name="Kang B.C."/>
            <person name="Yang T.J."/>
            <person name="Lee Y.H."/>
            <person name="Bennetzen J.L."/>
            <person name="Choi D."/>
        </authorList>
    </citation>
    <scope>NUCLEOTIDE SEQUENCE [LARGE SCALE GENOMIC DNA]</scope>
    <source>
        <strain evidence="11">cv. PBC81</strain>
    </source>
</reference>
<name>A0A2G2VSK6_CAPBA</name>
<dbReference type="GO" id="GO:0045893">
    <property type="term" value="P:positive regulation of DNA-templated transcription"/>
    <property type="evidence" value="ECO:0007669"/>
    <property type="project" value="TreeGrafter"/>
</dbReference>
<protein>
    <submittedName>
        <fullName evidence="10">Dehydration-responsive element-binding protein 2A</fullName>
    </submittedName>
</protein>
<evidence type="ECO:0000313" key="10">
    <source>
        <dbReference type="EMBL" id="PHT35969.1"/>
    </source>
</evidence>
<dbReference type="CDD" id="cd00018">
    <property type="entry name" value="AP2"/>
    <property type="match status" value="1"/>
</dbReference>
<keyword evidence="5" id="KW-0010">Activator</keyword>
<evidence type="ECO:0000256" key="3">
    <source>
        <dbReference type="ARBA" id="ARBA00023015"/>
    </source>
</evidence>
<evidence type="ECO:0000256" key="1">
    <source>
        <dbReference type="ARBA" id="ARBA00004123"/>
    </source>
</evidence>
<dbReference type="Proteomes" id="UP000224567">
    <property type="component" value="Unassembled WGS sequence"/>
</dbReference>